<reference evidence="2" key="1">
    <citation type="submission" date="2012-02" db="EMBL/GenBank/DDBJ databases">
        <title>Complete genome sequence of Rickettsia parkeri strain Portsmouth.</title>
        <authorList>
            <person name="Johnson S.L."/>
            <person name="Munk A.C."/>
            <person name="Han S."/>
            <person name="Bruce D.C."/>
            <person name="Dasch G.A."/>
        </authorList>
    </citation>
    <scope>NUCLEOTIDE SEQUENCE [LARGE SCALE GENOMIC DNA]</scope>
    <source>
        <strain evidence="2">CA410</strain>
    </source>
</reference>
<protein>
    <submittedName>
        <fullName evidence="1">Uncharacterized protein</fullName>
    </submittedName>
</protein>
<gene>
    <name evidence="1" type="ORF">RCA_03390</name>
</gene>
<evidence type="ECO:0000313" key="2">
    <source>
        <dbReference type="Proteomes" id="UP000007878"/>
    </source>
</evidence>
<name>A0ABM5MRV4_RICCA</name>
<organism evidence="1 2">
    <name type="scientific">Rickettsia canadensis str. CA410</name>
    <dbReference type="NCBI Taxonomy" id="1105107"/>
    <lineage>
        <taxon>Bacteria</taxon>
        <taxon>Pseudomonadati</taxon>
        <taxon>Pseudomonadota</taxon>
        <taxon>Alphaproteobacteria</taxon>
        <taxon>Rickettsiales</taxon>
        <taxon>Rickettsiaceae</taxon>
        <taxon>Rickettsieae</taxon>
        <taxon>Rickettsia</taxon>
        <taxon>belli group</taxon>
    </lineage>
</organism>
<keyword evidence="2" id="KW-1185">Reference proteome</keyword>
<sequence>MERQQDNAIMKSLKLKKAIENEEVAKIMYAI</sequence>
<evidence type="ECO:0000313" key="1">
    <source>
        <dbReference type="EMBL" id="AFB21241.1"/>
    </source>
</evidence>
<proteinExistence type="predicted"/>
<dbReference type="EMBL" id="CP003304">
    <property type="protein sequence ID" value="AFB21241.1"/>
    <property type="molecule type" value="Genomic_DNA"/>
</dbReference>
<accession>A0ABM5MRV4</accession>
<dbReference type="Proteomes" id="UP000007878">
    <property type="component" value="Chromosome"/>
</dbReference>